<gene>
    <name evidence="2" type="ORF">GCM10009827_069560</name>
</gene>
<evidence type="ECO:0000259" key="1">
    <source>
        <dbReference type="Pfam" id="PF14417"/>
    </source>
</evidence>
<dbReference type="SUPFAM" id="SSF52091">
    <property type="entry name" value="SpoIIaa-like"/>
    <property type="match status" value="1"/>
</dbReference>
<dbReference type="InterPro" id="IPR036513">
    <property type="entry name" value="STAS_dom_sf"/>
</dbReference>
<dbReference type="EMBL" id="BAAAQD010000016">
    <property type="protein sequence ID" value="GAA1540350.1"/>
    <property type="molecule type" value="Genomic_DNA"/>
</dbReference>
<name>A0ABN2BHC2_9ACTN</name>
<keyword evidence="3" id="KW-1185">Reference proteome</keyword>
<evidence type="ECO:0000313" key="2">
    <source>
        <dbReference type="EMBL" id="GAA1540350.1"/>
    </source>
</evidence>
<accession>A0ABN2BHC2</accession>
<comment type="caution">
    <text evidence="2">The sequence shown here is derived from an EMBL/GenBank/DDBJ whole genome shotgun (WGS) entry which is preliminary data.</text>
</comment>
<evidence type="ECO:0000313" key="3">
    <source>
        <dbReference type="Proteomes" id="UP001501470"/>
    </source>
</evidence>
<dbReference type="InterPro" id="IPR025847">
    <property type="entry name" value="MEDS_domain"/>
</dbReference>
<dbReference type="Proteomes" id="UP001501470">
    <property type="component" value="Unassembled WGS sequence"/>
</dbReference>
<proteinExistence type="predicted"/>
<sequence>MAAKHSCWSYEDQRQFEASARTFLAEGLAAGERIWYARADGPGGLGGWLDEAALAHPGAVRFVPLEETYQVGQPLDPPAQVGTFTVASATAVVDGFAGLRVVADCTPLVATPDLLSVFAAYEALVDRFIATAPVHAVCGFDRGVLGDRAIAELACLHPASNAGGVSFTLRAGPPDGPAAILSGELDVAAEELFPAALAHVRPEPTGGTIVFDAAGLRFIDHRALLHLHRYAERAGADAVLRTSLGTVTELAAIVGAGRVRVERVQ</sequence>
<feature type="domain" description="MEDS" evidence="1">
    <location>
        <begin position="5"/>
        <end position="158"/>
    </location>
</feature>
<protein>
    <recommendedName>
        <fullName evidence="1">MEDS domain-containing protein</fullName>
    </recommendedName>
</protein>
<dbReference type="Pfam" id="PF14417">
    <property type="entry name" value="MEDS"/>
    <property type="match status" value="1"/>
</dbReference>
<reference evidence="2 3" key="1">
    <citation type="journal article" date="2019" name="Int. J. Syst. Evol. Microbiol.">
        <title>The Global Catalogue of Microorganisms (GCM) 10K type strain sequencing project: providing services to taxonomists for standard genome sequencing and annotation.</title>
        <authorList>
            <consortium name="The Broad Institute Genomics Platform"/>
            <consortium name="The Broad Institute Genome Sequencing Center for Infectious Disease"/>
            <person name="Wu L."/>
            <person name="Ma J."/>
        </authorList>
    </citation>
    <scope>NUCLEOTIDE SEQUENCE [LARGE SCALE GENOMIC DNA]</scope>
    <source>
        <strain evidence="2 3">JCM 15933</strain>
    </source>
</reference>
<organism evidence="2 3">
    <name type="scientific">Dactylosporangium maewongense</name>
    <dbReference type="NCBI Taxonomy" id="634393"/>
    <lineage>
        <taxon>Bacteria</taxon>
        <taxon>Bacillati</taxon>
        <taxon>Actinomycetota</taxon>
        <taxon>Actinomycetes</taxon>
        <taxon>Micromonosporales</taxon>
        <taxon>Micromonosporaceae</taxon>
        <taxon>Dactylosporangium</taxon>
    </lineage>
</organism>